<reference evidence="11 12" key="2">
    <citation type="submission" date="2017-10" db="EMBL/GenBank/DDBJ databases">
        <authorList>
            <person name="Banno H."/>
            <person name="Chua N.-H."/>
        </authorList>
    </citation>
    <scope>NUCLEOTIDE SEQUENCE [LARGE SCALE GENOMIC DNA]</scope>
    <source>
        <strain evidence="11 12">JK626</strain>
    </source>
</reference>
<evidence type="ECO:0000256" key="3">
    <source>
        <dbReference type="ARBA" id="ARBA00022741"/>
    </source>
</evidence>
<accession>A0A2G3DRX3</accession>
<dbReference type="RefSeq" id="WP_099392870.1">
    <property type="nucleotide sequence ID" value="NZ_PDYF01000083.1"/>
</dbReference>
<dbReference type="SUPFAM" id="SSF53067">
    <property type="entry name" value="Actin-like ATPase domain"/>
    <property type="match status" value="2"/>
</dbReference>
<keyword evidence="4 11" id="KW-0418">Kinase</keyword>
<keyword evidence="2" id="KW-0808">Transferase</keyword>
<organism evidence="11 12">
    <name type="scientific">Pseudobutyrivibrio ruminis</name>
    <dbReference type="NCBI Taxonomy" id="46206"/>
    <lineage>
        <taxon>Bacteria</taxon>
        <taxon>Bacillati</taxon>
        <taxon>Bacillota</taxon>
        <taxon>Clostridia</taxon>
        <taxon>Lachnospirales</taxon>
        <taxon>Lachnospiraceae</taxon>
        <taxon>Pseudobutyrivibrio</taxon>
    </lineage>
</organism>
<dbReference type="PANTHER" id="PTHR10196">
    <property type="entry name" value="SUGAR KINASE"/>
    <property type="match status" value="1"/>
</dbReference>
<dbReference type="GO" id="GO:0005524">
    <property type="term" value="F:ATP binding"/>
    <property type="evidence" value="ECO:0007669"/>
    <property type="project" value="UniProtKB-KW"/>
</dbReference>
<sequence length="465" mass="52013">MGKYFAAVDMGASSGRLILGETENGIIKLEEIHRFENGLKDIKGHLCWDTKYLFGEILTGLKKCKAIGKIPSTIGVDTWGVDFVLLDENDTLIGQAVGYRDSRNEGMDKEVYKIISETDLYARTGIQKAIYNTIYQLMAVKTQNPNQLENAKALLMMPDYMHFLLTGKKASEYTIATTSQLINPNTKSWDYELIDMLGYPKEIFQEIKVPGTSLGNLRKEVSEEIGFDCEVILPGSHDTASAVLAVPSNEKNTLYISSGTWSLMGVEAMKPDCSKESHALNFTNEGGYNYRFRYLKNIMGLWMIQSLKKELDDKYSFAELCEMAEESSCVSIVDCNDERFLAPKSMMDVVGTFCKESNQPEPKEPSDFARVIYHSLAVCYKKTLAEIEFVQNVKYQKLFIVGGGSNAKYLNELTAKETRLIVSAGPTEATAIGNIIVQMLAKNEFSSLEEARRAVAESFDVKIYG</sequence>
<comment type="similarity">
    <text evidence="1">Belongs to the FGGY kinase family.</text>
</comment>
<evidence type="ECO:0000256" key="4">
    <source>
        <dbReference type="ARBA" id="ARBA00022777"/>
    </source>
</evidence>
<dbReference type="EC" id="2.7.1.5" evidence="8"/>
<feature type="domain" description="Carbohydrate kinase FGGY C-terminal" evidence="10">
    <location>
        <begin position="254"/>
        <end position="441"/>
    </location>
</feature>
<gene>
    <name evidence="11" type="primary">rhaB</name>
    <name evidence="11" type="ORF">CSX01_14715</name>
</gene>
<dbReference type="GO" id="GO:0004370">
    <property type="term" value="F:glycerol kinase activity"/>
    <property type="evidence" value="ECO:0007669"/>
    <property type="project" value="TreeGrafter"/>
</dbReference>
<protein>
    <recommendedName>
        <fullName evidence="8">Rhamnulokinase</fullName>
        <ecNumber evidence="8">2.7.1.5</ecNumber>
    </recommendedName>
</protein>
<dbReference type="InterPro" id="IPR018485">
    <property type="entry name" value="FGGY_C"/>
</dbReference>
<evidence type="ECO:0000256" key="2">
    <source>
        <dbReference type="ARBA" id="ARBA00022679"/>
    </source>
</evidence>
<evidence type="ECO:0000313" key="12">
    <source>
        <dbReference type="Proteomes" id="UP000225889"/>
    </source>
</evidence>
<dbReference type="PANTHER" id="PTHR10196:SF93">
    <property type="entry name" value="L-RHAMNULOKINASE"/>
    <property type="match status" value="1"/>
</dbReference>
<dbReference type="Proteomes" id="UP000225889">
    <property type="component" value="Unassembled WGS sequence"/>
</dbReference>
<dbReference type="Gene3D" id="3.30.420.40">
    <property type="match status" value="2"/>
</dbReference>
<evidence type="ECO:0000256" key="6">
    <source>
        <dbReference type="ARBA" id="ARBA00023157"/>
    </source>
</evidence>
<dbReference type="InterPro" id="IPR013449">
    <property type="entry name" value="Rhamnulokinase"/>
</dbReference>
<dbReference type="GO" id="GO:0006071">
    <property type="term" value="P:glycerol metabolic process"/>
    <property type="evidence" value="ECO:0007669"/>
    <property type="project" value="TreeGrafter"/>
</dbReference>
<dbReference type="EMBL" id="PDYF01000083">
    <property type="protein sequence ID" value="PHU33778.1"/>
    <property type="molecule type" value="Genomic_DNA"/>
</dbReference>
<name>A0A2G3DRX3_9FIRM</name>
<evidence type="ECO:0000256" key="7">
    <source>
        <dbReference type="ARBA" id="ARBA00023308"/>
    </source>
</evidence>
<dbReference type="AlphaFoldDB" id="A0A2G3DRX3"/>
<dbReference type="Pfam" id="PF02782">
    <property type="entry name" value="FGGY_C"/>
    <property type="match status" value="1"/>
</dbReference>
<evidence type="ECO:0000256" key="8">
    <source>
        <dbReference type="NCBIfam" id="TIGR02627"/>
    </source>
</evidence>
<dbReference type="NCBIfam" id="TIGR02627">
    <property type="entry name" value="rhamnulo_kin"/>
    <property type="match status" value="1"/>
</dbReference>
<dbReference type="InterPro" id="IPR043129">
    <property type="entry name" value="ATPase_NBD"/>
</dbReference>
<evidence type="ECO:0000256" key="5">
    <source>
        <dbReference type="ARBA" id="ARBA00022840"/>
    </source>
</evidence>
<keyword evidence="7" id="KW-0684">Rhamnose metabolism</keyword>
<dbReference type="GO" id="GO:0005829">
    <property type="term" value="C:cytosol"/>
    <property type="evidence" value="ECO:0007669"/>
    <property type="project" value="TreeGrafter"/>
</dbReference>
<keyword evidence="5" id="KW-0067">ATP-binding</keyword>
<dbReference type="GO" id="GO:0008993">
    <property type="term" value="F:rhamnulokinase activity"/>
    <property type="evidence" value="ECO:0007669"/>
    <property type="project" value="UniProtKB-UniRule"/>
</dbReference>
<dbReference type="Pfam" id="PF00370">
    <property type="entry name" value="FGGY_N"/>
    <property type="match status" value="1"/>
</dbReference>
<evidence type="ECO:0000259" key="10">
    <source>
        <dbReference type="Pfam" id="PF02782"/>
    </source>
</evidence>
<keyword evidence="6" id="KW-1015">Disulfide bond</keyword>
<proteinExistence type="inferred from homology"/>
<comment type="caution">
    <text evidence="11">The sequence shown here is derived from an EMBL/GenBank/DDBJ whole genome shotgun (WGS) entry which is preliminary data.</text>
</comment>
<dbReference type="GO" id="GO:0019301">
    <property type="term" value="P:rhamnose catabolic process"/>
    <property type="evidence" value="ECO:0007669"/>
    <property type="project" value="UniProtKB-UniRule"/>
</dbReference>
<evidence type="ECO:0000259" key="9">
    <source>
        <dbReference type="Pfam" id="PF00370"/>
    </source>
</evidence>
<dbReference type="CDD" id="cd07771">
    <property type="entry name" value="ASKHA_NBD_FGGY_RhaB-like"/>
    <property type="match status" value="1"/>
</dbReference>
<feature type="domain" description="Carbohydrate kinase FGGY N-terminal" evidence="9">
    <location>
        <begin position="4"/>
        <end position="244"/>
    </location>
</feature>
<keyword evidence="3" id="KW-0547">Nucleotide-binding</keyword>
<reference evidence="11 12" key="1">
    <citation type="submission" date="2017-10" db="EMBL/GenBank/DDBJ databases">
        <title>Resolving the taxonomy of Roseburia spp., Eubacterium rectale and Agathobacter spp. through phylogenomic analysis.</title>
        <authorList>
            <person name="Sheridan P.O."/>
            <person name="Walker A.W."/>
            <person name="Duncan S.H."/>
            <person name="Scott K.P."/>
            <person name="Toole P.W.O."/>
            <person name="Luis P."/>
            <person name="Flint H.J."/>
        </authorList>
    </citation>
    <scope>NUCLEOTIDE SEQUENCE [LARGE SCALE GENOMIC DNA]</scope>
    <source>
        <strain evidence="11 12">JK626</strain>
    </source>
</reference>
<evidence type="ECO:0000256" key="1">
    <source>
        <dbReference type="ARBA" id="ARBA00009156"/>
    </source>
</evidence>
<evidence type="ECO:0000313" key="11">
    <source>
        <dbReference type="EMBL" id="PHU33778.1"/>
    </source>
</evidence>
<dbReference type="InterPro" id="IPR018484">
    <property type="entry name" value="FGGY_N"/>
</dbReference>